<gene>
    <name evidence="1" type="ORF">DPMN_159374</name>
</gene>
<evidence type="ECO:0000313" key="1">
    <source>
        <dbReference type="EMBL" id="KAH3781543.1"/>
    </source>
</evidence>
<dbReference type="AlphaFoldDB" id="A0A9D4ELL1"/>
<proteinExistence type="predicted"/>
<sequence>MRGKILKNAFHLKNNLEFSKVGIGKDLTIKQREVNRGLRKELSNKRNYDPSKNWGIRREKIVELPIVTHPVAAGDGKAI</sequence>
<reference evidence="1" key="2">
    <citation type="submission" date="2020-11" db="EMBL/GenBank/DDBJ databases">
        <authorList>
            <person name="McCartney M.A."/>
            <person name="Auch B."/>
            <person name="Kono T."/>
            <person name="Mallez S."/>
            <person name="Becker A."/>
            <person name="Gohl D.M."/>
            <person name="Silverstein K.A.T."/>
            <person name="Koren S."/>
            <person name="Bechman K.B."/>
            <person name="Herman A."/>
            <person name="Abrahante J.E."/>
            <person name="Garbe J."/>
        </authorList>
    </citation>
    <scope>NUCLEOTIDE SEQUENCE</scope>
    <source>
        <strain evidence="1">Duluth1</strain>
        <tissue evidence="1">Whole animal</tissue>
    </source>
</reference>
<organism evidence="1 2">
    <name type="scientific">Dreissena polymorpha</name>
    <name type="common">Zebra mussel</name>
    <name type="synonym">Mytilus polymorpha</name>
    <dbReference type="NCBI Taxonomy" id="45954"/>
    <lineage>
        <taxon>Eukaryota</taxon>
        <taxon>Metazoa</taxon>
        <taxon>Spiralia</taxon>
        <taxon>Lophotrochozoa</taxon>
        <taxon>Mollusca</taxon>
        <taxon>Bivalvia</taxon>
        <taxon>Autobranchia</taxon>
        <taxon>Heteroconchia</taxon>
        <taxon>Euheterodonta</taxon>
        <taxon>Imparidentia</taxon>
        <taxon>Neoheterodontei</taxon>
        <taxon>Myida</taxon>
        <taxon>Dreissenoidea</taxon>
        <taxon>Dreissenidae</taxon>
        <taxon>Dreissena</taxon>
    </lineage>
</organism>
<comment type="caution">
    <text evidence="1">The sequence shown here is derived from an EMBL/GenBank/DDBJ whole genome shotgun (WGS) entry which is preliminary data.</text>
</comment>
<keyword evidence="2" id="KW-1185">Reference proteome</keyword>
<dbReference type="Proteomes" id="UP000828390">
    <property type="component" value="Unassembled WGS sequence"/>
</dbReference>
<reference evidence="1" key="1">
    <citation type="journal article" date="2019" name="bioRxiv">
        <title>The Genome of the Zebra Mussel, Dreissena polymorpha: A Resource for Invasive Species Research.</title>
        <authorList>
            <person name="McCartney M.A."/>
            <person name="Auch B."/>
            <person name="Kono T."/>
            <person name="Mallez S."/>
            <person name="Zhang Y."/>
            <person name="Obille A."/>
            <person name="Becker A."/>
            <person name="Abrahante J.E."/>
            <person name="Garbe J."/>
            <person name="Badalamenti J.P."/>
            <person name="Herman A."/>
            <person name="Mangelson H."/>
            <person name="Liachko I."/>
            <person name="Sullivan S."/>
            <person name="Sone E.D."/>
            <person name="Koren S."/>
            <person name="Silverstein K.A.T."/>
            <person name="Beckman K.B."/>
            <person name="Gohl D.M."/>
        </authorList>
    </citation>
    <scope>NUCLEOTIDE SEQUENCE</scope>
    <source>
        <strain evidence="1">Duluth1</strain>
        <tissue evidence="1">Whole animal</tissue>
    </source>
</reference>
<protein>
    <submittedName>
        <fullName evidence="1">Uncharacterized protein</fullName>
    </submittedName>
</protein>
<evidence type="ECO:0000313" key="2">
    <source>
        <dbReference type="Proteomes" id="UP000828390"/>
    </source>
</evidence>
<name>A0A9D4ELL1_DREPO</name>
<accession>A0A9D4ELL1</accession>
<dbReference type="EMBL" id="JAIWYP010000008">
    <property type="protein sequence ID" value="KAH3781543.1"/>
    <property type="molecule type" value="Genomic_DNA"/>
</dbReference>